<dbReference type="AlphaFoldDB" id="A0A3A9W7B2"/>
<protein>
    <submittedName>
        <fullName evidence="2">Uncharacterized protein</fullName>
    </submittedName>
</protein>
<sequence length="68" mass="7229">MARRARDRFARALAGTLTDPALAALPPVGAVDQWADGLELLERQRPPRAAVEAFGPVNRPAAGRPSRG</sequence>
<dbReference type="Proteomes" id="UP000275024">
    <property type="component" value="Unassembled WGS sequence"/>
</dbReference>
<gene>
    <name evidence="3" type="ORF">D7318_14620</name>
    <name evidence="2" type="ORF">D7319_13935</name>
</gene>
<evidence type="ECO:0000313" key="5">
    <source>
        <dbReference type="Proteomes" id="UP000275024"/>
    </source>
</evidence>
<dbReference type="Proteomes" id="UP000268652">
    <property type="component" value="Unassembled WGS sequence"/>
</dbReference>
<evidence type="ECO:0000313" key="2">
    <source>
        <dbReference type="EMBL" id="RKN09028.1"/>
    </source>
</evidence>
<organism evidence="2 5">
    <name type="scientific">Streptomyces radicis</name>
    <dbReference type="NCBI Taxonomy" id="1750517"/>
    <lineage>
        <taxon>Bacteria</taxon>
        <taxon>Bacillati</taxon>
        <taxon>Actinomycetota</taxon>
        <taxon>Actinomycetes</taxon>
        <taxon>Kitasatosporales</taxon>
        <taxon>Streptomycetaceae</taxon>
        <taxon>Streptomyces</taxon>
    </lineage>
</organism>
<accession>A0A3A9W7B2</accession>
<evidence type="ECO:0000313" key="3">
    <source>
        <dbReference type="EMBL" id="RKN22781.1"/>
    </source>
</evidence>
<dbReference type="EMBL" id="RBDX01000009">
    <property type="protein sequence ID" value="RKN09028.1"/>
    <property type="molecule type" value="Genomic_DNA"/>
</dbReference>
<evidence type="ECO:0000313" key="4">
    <source>
        <dbReference type="Proteomes" id="UP000268652"/>
    </source>
</evidence>
<name>A0A3A9W7B2_9ACTN</name>
<comment type="caution">
    <text evidence="2">The sequence shown here is derived from an EMBL/GenBank/DDBJ whole genome shotgun (WGS) entry which is preliminary data.</text>
</comment>
<feature type="region of interest" description="Disordered" evidence="1">
    <location>
        <begin position="46"/>
        <end position="68"/>
    </location>
</feature>
<dbReference type="EMBL" id="RBDY01000009">
    <property type="protein sequence ID" value="RKN22781.1"/>
    <property type="molecule type" value="Genomic_DNA"/>
</dbReference>
<proteinExistence type="predicted"/>
<evidence type="ECO:0000256" key="1">
    <source>
        <dbReference type="SAM" id="MobiDB-lite"/>
    </source>
</evidence>
<reference evidence="4 5" key="1">
    <citation type="submission" date="2018-09" db="EMBL/GenBank/DDBJ databases">
        <title>Streptomyces sp. nov. DS1-2, an endophytic actinomycete isolated from roots of Dendrobium scabrilingue.</title>
        <authorList>
            <person name="Kuncharoen N."/>
            <person name="Kudo T."/>
            <person name="Ohkuma M."/>
            <person name="Yuki M."/>
            <person name="Tanasupawat S."/>
        </authorList>
    </citation>
    <scope>NUCLEOTIDE SEQUENCE [LARGE SCALE GENOMIC DNA]</scope>
    <source>
        <strain evidence="2 5">AZ1-7</strain>
        <strain evidence="3 4">DS1-2</strain>
    </source>
</reference>
<keyword evidence="4" id="KW-1185">Reference proteome</keyword>